<evidence type="ECO:0000313" key="2">
    <source>
        <dbReference type="EMBL" id="CAB4557677.1"/>
    </source>
</evidence>
<feature type="transmembrane region" description="Helical" evidence="1">
    <location>
        <begin position="6"/>
        <end position="32"/>
    </location>
</feature>
<proteinExistence type="predicted"/>
<accession>A0A6J6D1I7</accession>
<evidence type="ECO:0000256" key="1">
    <source>
        <dbReference type="SAM" id="Phobius"/>
    </source>
</evidence>
<organism evidence="2">
    <name type="scientific">freshwater metagenome</name>
    <dbReference type="NCBI Taxonomy" id="449393"/>
    <lineage>
        <taxon>unclassified sequences</taxon>
        <taxon>metagenomes</taxon>
        <taxon>ecological metagenomes</taxon>
    </lineage>
</organism>
<keyword evidence="1" id="KW-0472">Membrane</keyword>
<dbReference type="AlphaFoldDB" id="A0A6J6D1I7"/>
<name>A0A6J6D1I7_9ZZZZ</name>
<reference evidence="2" key="1">
    <citation type="submission" date="2020-05" db="EMBL/GenBank/DDBJ databases">
        <authorList>
            <person name="Chiriac C."/>
            <person name="Salcher M."/>
            <person name="Ghai R."/>
            <person name="Kavagutti S V."/>
        </authorList>
    </citation>
    <scope>NUCLEOTIDE SEQUENCE</scope>
</reference>
<protein>
    <submittedName>
        <fullName evidence="2">Unannotated protein</fullName>
    </submittedName>
</protein>
<gene>
    <name evidence="2" type="ORF">UFOPK1619_00169</name>
</gene>
<sequence length="51" mass="5828">MFAANVWHWWIGVVLLVAGIGAVLQTVVGYFLKVSATRYPNRRQRQIQGKK</sequence>
<keyword evidence="1" id="KW-0812">Transmembrane</keyword>
<keyword evidence="1" id="KW-1133">Transmembrane helix</keyword>
<dbReference type="EMBL" id="CAEZTI010000016">
    <property type="protein sequence ID" value="CAB4557677.1"/>
    <property type="molecule type" value="Genomic_DNA"/>
</dbReference>